<dbReference type="PANTHER" id="PTHR33392:SF6">
    <property type="entry name" value="POLYISOPRENYL-TEICHOIC ACID--PEPTIDOGLYCAN TEICHOIC ACID TRANSFERASE TAGU"/>
    <property type="match status" value="1"/>
</dbReference>
<dbReference type="Proteomes" id="UP001597244">
    <property type="component" value="Unassembled WGS sequence"/>
</dbReference>
<reference evidence="6" key="1">
    <citation type="journal article" date="2019" name="Int. J. Syst. Evol. Microbiol.">
        <title>The Global Catalogue of Microorganisms (GCM) 10K type strain sequencing project: providing services to taxonomists for standard genome sequencing and annotation.</title>
        <authorList>
            <consortium name="The Broad Institute Genomics Platform"/>
            <consortium name="The Broad Institute Genome Sequencing Center for Infectious Disease"/>
            <person name="Wu L."/>
            <person name="Ma J."/>
        </authorList>
    </citation>
    <scope>NUCLEOTIDE SEQUENCE [LARGE SCALE GENOMIC DNA]</scope>
    <source>
        <strain evidence="6">CCM 8951</strain>
    </source>
</reference>
<evidence type="ECO:0000256" key="3">
    <source>
        <dbReference type="SAM" id="Phobius"/>
    </source>
</evidence>
<keyword evidence="3" id="KW-0472">Membrane</keyword>
<protein>
    <submittedName>
        <fullName evidence="5">LCP family protein</fullName>
    </submittedName>
</protein>
<dbReference type="Pfam" id="PF03816">
    <property type="entry name" value="LytR_cpsA_psr"/>
    <property type="match status" value="1"/>
</dbReference>
<comment type="caution">
    <text evidence="5">The sequence shown here is derived from an EMBL/GenBank/DDBJ whole genome shotgun (WGS) entry which is preliminary data.</text>
</comment>
<gene>
    <name evidence="5" type="ORF">ACFQ4L_04885</name>
</gene>
<keyword evidence="3" id="KW-1133">Transmembrane helix</keyword>
<proteinExistence type="inferred from homology"/>
<accession>A0ABW4DNE6</accession>
<dbReference type="RefSeq" id="WP_225417269.1">
    <property type="nucleotide sequence ID" value="NZ_JBHTOF010000032.1"/>
</dbReference>
<dbReference type="EMBL" id="JBHTOF010000032">
    <property type="protein sequence ID" value="MFD1465428.1"/>
    <property type="molecule type" value="Genomic_DNA"/>
</dbReference>
<dbReference type="InterPro" id="IPR004474">
    <property type="entry name" value="LytR_CpsA_psr"/>
</dbReference>
<dbReference type="Gene3D" id="3.40.630.190">
    <property type="entry name" value="LCP protein"/>
    <property type="match status" value="1"/>
</dbReference>
<feature type="region of interest" description="Disordered" evidence="2">
    <location>
        <begin position="1"/>
        <end position="30"/>
    </location>
</feature>
<feature type="compositionally biased region" description="Basic and acidic residues" evidence="2">
    <location>
        <begin position="1"/>
        <end position="21"/>
    </location>
</feature>
<evidence type="ECO:0000313" key="5">
    <source>
        <dbReference type="EMBL" id="MFD1465428.1"/>
    </source>
</evidence>
<comment type="similarity">
    <text evidence="1">Belongs to the LytR/CpsA/Psr (LCP) family.</text>
</comment>
<organism evidence="5 6">
    <name type="scientific">Lapidilactobacillus mulanensis</name>
    <dbReference type="NCBI Taxonomy" id="2485999"/>
    <lineage>
        <taxon>Bacteria</taxon>
        <taxon>Bacillati</taxon>
        <taxon>Bacillota</taxon>
        <taxon>Bacilli</taxon>
        <taxon>Lactobacillales</taxon>
        <taxon>Lactobacillaceae</taxon>
        <taxon>Lapidilactobacillus</taxon>
    </lineage>
</organism>
<keyword evidence="6" id="KW-1185">Reference proteome</keyword>
<dbReference type="PANTHER" id="PTHR33392">
    <property type="entry name" value="POLYISOPRENYL-TEICHOIC ACID--PEPTIDOGLYCAN TEICHOIC ACID TRANSFERASE TAGU"/>
    <property type="match status" value="1"/>
</dbReference>
<evidence type="ECO:0000256" key="2">
    <source>
        <dbReference type="SAM" id="MobiDB-lite"/>
    </source>
</evidence>
<feature type="domain" description="Cell envelope-related transcriptional attenuator" evidence="4">
    <location>
        <begin position="113"/>
        <end position="258"/>
    </location>
</feature>
<evidence type="ECO:0000259" key="4">
    <source>
        <dbReference type="Pfam" id="PF03816"/>
    </source>
</evidence>
<evidence type="ECO:0000256" key="1">
    <source>
        <dbReference type="ARBA" id="ARBA00006068"/>
    </source>
</evidence>
<evidence type="ECO:0000313" key="6">
    <source>
        <dbReference type="Proteomes" id="UP001597244"/>
    </source>
</evidence>
<dbReference type="NCBIfam" id="TIGR00350">
    <property type="entry name" value="lytR_cpsA_psr"/>
    <property type="match status" value="1"/>
</dbReference>
<keyword evidence="3" id="KW-0812">Transmembrane</keyword>
<name>A0ABW4DNE6_9LACO</name>
<dbReference type="InterPro" id="IPR050922">
    <property type="entry name" value="LytR/CpsA/Psr_CW_biosynth"/>
</dbReference>
<sequence length="375" mass="41450">MSEHARTDRMQQETDGKDNESQKPFIPRRPRDKKKKPILRIILLVLAAILLVGVAYGVHLYQETKSALDKTYSSVDKAKEAATTDNVVAKDPISILLLGTDTGAYGRKEVYGNSDTIIVATINPKTKRTTLTSVPRDTMAQIVGTTNYDFQKINSANLQGGAKMALNSVSKLLNVPLTNYVSVNMGGLEQIVNAVNGVDVEVTLAFSYGGSTFKKGKMHLNGEQALNYARMRYEDPQGDYGRQQRQRQIIESIIKSAASTGTLANFQKLLDSISSNVTTNFTFDQMVAIFKNYRSAATTVESDHLQGVGAYWGEASVQIASTTEIQRVSDKIRNELSLTKETVSNETTRQNQLNANNGFIFTNPTFDQNYEVYSN</sequence>
<feature type="transmembrane region" description="Helical" evidence="3">
    <location>
        <begin position="38"/>
        <end position="61"/>
    </location>
</feature>